<dbReference type="InterPro" id="IPR023415">
    <property type="entry name" value="LDLR_class-A_CS"/>
</dbReference>
<dbReference type="Proteomes" id="UP000270296">
    <property type="component" value="Unassembled WGS sequence"/>
</dbReference>
<keyword evidence="1" id="KW-1015">Disulfide bond</keyword>
<evidence type="ECO:0000313" key="3">
    <source>
        <dbReference type="EMBL" id="VDP43000.1"/>
    </source>
</evidence>
<reference evidence="3 4" key="2">
    <citation type="submission" date="2018-11" db="EMBL/GenBank/DDBJ databases">
        <authorList>
            <consortium name="Pathogen Informatics"/>
        </authorList>
    </citation>
    <scope>NUCLEOTIDE SEQUENCE [LARGE SCALE GENOMIC DNA]</scope>
</reference>
<dbReference type="PROSITE" id="PS01209">
    <property type="entry name" value="LDLRA_1"/>
    <property type="match status" value="1"/>
</dbReference>
<dbReference type="SUPFAM" id="SSF57424">
    <property type="entry name" value="LDL receptor-like module"/>
    <property type="match status" value="1"/>
</dbReference>
<dbReference type="PROSITE" id="PS50068">
    <property type="entry name" value="LDLRA_2"/>
    <property type="match status" value="1"/>
</dbReference>
<dbReference type="PANTHER" id="PTHR21105:SF0">
    <property type="entry name" value="GH16255P"/>
    <property type="match status" value="1"/>
</dbReference>
<dbReference type="InterPro" id="IPR002172">
    <property type="entry name" value="LDrepeatLR_classA_rpt"/>
</dbReference>
<dbReference type="WBParaSite" id="SBAD_0001218501-mRNA-1">
    <property type="protein sequence ID" value="SBAD_0001218501-mRNA-1"/>
    <property type="gene ID" value="SBAD_0001218501"/>
</dbReference>
<protein>
    <submittedName>
        <fullName evidence="5">YkgJ family cysteine cluster protein</fullName>
    </submittedName>
</protein>
<sequence>MFGILITSSKLPKELRCSSADSVYRFYCPTPFPDQLNSGWVCISFEKLCNGIPDCPGAEDEDPTHCMFYRALQREAYHLRKIIIGHYVKFHLLNNE</sequence>
<dbReference type="EMBL" id="UZAM01016393">
    <property type="protein sequence ID" value="VDP43000.1"/>
    <property type="molecule type" value="Genomic_DNA"/>
</dbReference>
<reference evidence="5" key="1">
    <citation type="submission" date="2016-06" db="UniProtKB">
        <authorList>
            <consortium name="WormBaseParasite"/>
        </authorList>
    </citation>
    <scope>IDENTIFICATION</scope>
</reference>
<accession>A0A183J7E4</accession>
<proteinExistence type="predicted"/>
<organism evidence="5">
    <name type="scientific">Soboliphyme baturini</name>
    <dbReference type="NCBI Taxonomy" id="241478"/>
    <lineage>
        <taxon>Eukaryota</taxon>
        <taxon>Metazoa</taxon>
        <taxon>Ecdysozoa</taxon>
        <taxon>Nematoda</taxon>
        <taxon>Enoplea</taxon>
        <taxon>Dorylaimia</taxon>
        <taxon>Dioctophymatida</taxon>
        <taxon>Dioctophymatoidea</taxon>
        <taxon>Soboliphymatidae</taxon>
        <taxon>Soboliphyme</taxon>
    </lineage>
</organism>
<evidence type="ECO:0000313" key="4">
    <source>
        <dbReference type="Proteomes" id="UP000270296"/>
    </source>
</evidence>
<dbReference type="InterPro" id="IPR036055">
    <property type="entry name" value="LDL_receptor-like_sf"/>
</dbReference>
<dbReference type="GO" id="GO:0030297">
    <property type="term" value="F:transmembrane receptor protein tyrosine kinase activator activity"/>
    <property type="evidence" value="ECO:0007669"/>
    <property type="project" value="TreeGrafter"/>
</dbReference>
<name>A0A183J7E4_9BILA</name>
<dbReference type="CDD" id="cd00112">
    <property type="entry name" value="LDLa"/>
    <property type="match status" value="1"/>
</dbReference>
<gene>
    <name evidence="3" type="ORF">SBAD_LOCUS11792</name>
</gene>
<comment type="caution">
    <text evidence="2">Lacks conserved residue(s) required for the propagation of feature annotation.</text>
</comment>
<dbReference type="GO" id="GO:0043410">
    <property type="term" value="P:positive regulation of MAPK cascade"/>
    <property type="evidence" value="ECO:0007669"/>
    <property type="project" value="TreeGrafter"/>
</dbReference>
<evidence type="ECO:0000256" key="1">
    <source>
        <dbReference type="ARBA" id="ARBA00023157"/>
    </source>
</evidence>
<dbReference type="Gene3D" id="4.10.400.10">
    <property type="entry name" value="Low-density Lipoprotein Receptor"/>
    <property type="match status" value="1"/>
</dbReference>
<keyword evidence="4" id="KW-1185">Reference proteome</keyword>
<dbReference type="PANTHER" id="PTHR21105">
    <property type="entry name" value="GH16255P"/>
    <property type="match status" value="1"/>
</dbReference>
<dbReference type="GO" id="GO:0043195">
    <property type="term" value="C:terminal bouton"/>
    <property type="evidence" value="ECO:0007669"/>
    <property type="project" value="TreeGrafter"/>
</dbReference>
<dbReference type="AlphaFoldDB" id="A0A183J7E4"/>
<evidence type="ECO:0000256" key="2">
    <source>
        <dbReference type="PROSITE-ProRule" id="PRU00124"/>
    </source>
</evidence>
<evidence type="ECO:0000313" key="5">
    <source>
        <dbReference type="WBParaSite" id="SBAD_0001218501-mRNA-1"/>
    </source>
</evidence>
<dbReference type="OrthoDB" id="5789679at2759"/>